<feature type="compositionally biased region" description="Low complexity" evidence="2">
    <location>
        <begin position="48"/>
        <end position="57"/>
    </location>
</feature>
<dbReference type="OrthoDB" id="1896480at2759"/>
<feature type="coiled-coil region" evidence="1">
    <location>
        <begin position="200"/>
        <end position="227"/>
    </location>
</feature>
<keyword evidence="4" id="KW-1185">Reference proteome</keyword>
<evidence type="ECO:0000256" key="2">
    <source>
        <dbReference type="SAM" id="MobiDB-lite"/>
    </source>
</evidence>
<evidence type="ECO:0000313" key="3">
    <source>
        <dbReference type="EMBL" id="TXG60862.1"/>
    </source>
</evidence>
<reference evidence="4" key="1">
    <citation type="journal article" date="2019" name="Gigascience">
        <title>De novo genome assembly of the endangered Acer yangbiense, a plant species with extremely small populations endemic to Yunnan Province, China.</title>
        <authorList>
            <person name="Yang J."/>
            <person name="Wariss H.M."/>
            <person name="Tao L."/>
            <person name="Zhang R."/>
            <person name="Yun Q."/>
            <person name="Hollingsworth P."/>
            <person name="Dao Z."/>
            <person name="Luo G."/>
            <person name="Guo H."/>
            <person name="Ma Y."/>
            <person name="Sun W."/>
        </authorList>
    </citation>
    <scope>NUCLEOTIDE SEQUENCE [LARGE SCALE GENOMIC DNA]</scope>
    <source>
        <strain evidence="4">cv. Malutang</strain>
    </source>
</reference>
<organism evidence="3 4">
    <name type="scientific">Acer yangbiense</name>
    <dbReference type="NCBI Taxonomy" id="1000413"/>
    <lineage>
        <taxon>Eukaryota</taxon>
        <taxon>Viridiplantae</taxon>
        <taxon>Streptophyta</taxon>
        <taxon>Embryophyta</taxon>
        <taxon>Tracheophyta</taxon>
        <taxon>Spermatophyta</taxon>
        <taxon>Magnoliopsida</taxon>
        <taxon>eudicotyledons</taxon>
        <taxon>Gunneridae</taxon>
        <taxon>Pentapetalae</taxon>
        <taxon>rosids</taxon>
        <taxon>malvids</taxon>
        <taxon>Sapindales</taxon>
        <taxon>Sapindaceae</taxon>
        <taxon>Hippocastanoideae</taxon>
        <taxon>Acereae</taxon>
        <taxon>Acer</taxon>
    </lineage>
</organism>
<sequence length="407" mass="44866">MEAAVAGADALERRVNGRGSGEPRRGNESLRAKPPRKEICLGLHSSRRSSSSSVSTSHYLNQKDVKRKDSSSLGSLDLSKRKKVPSAEPVVASSIECLAAGSNALVTTGEAWGPSFRKRDGLVVTDADSVIMNPEVARALVSAFILPKDLSSLGRHTRERLEDTQDHLLAQLLATSNALREVGRSVPDAESRLATSQGELKRLHLSLSDMESELTRTKEELALVRSSKDFEVGRIKSDLINERREYDIRLAKEFLKVKRLKQRFKESSRRRLLRHRKFMHIEGFRMYGYGFEDHGRDVAARNFQDEASLLSFLELSKEDLDTEIGSNSDFADSEGEVSDPSCKSIAAVDHDCIFSVEEVLKFAEDALGDPPNEGCSTAAVEGQVGNDLDQSSLRTCEVGEGDQAQES</sequence>
<evidence type="ECO:0000256" key="1">
    <source>
        <dbReference type="SAM" id="Coils"/>
    </source>
</evidence>
<dbReference type="EMBL" id="VAHF01000005">
    <property type="protein sequence ID" value="TXG60862.1"/>
    <property type="molecule type" value="Genomic_DNA"/>
</dbReference>
<feature type="compositionally biased region" description="Basic and acidic residues" evidence="2">
    <location>
        <begin position="61"/>
        <end position="70"/>
    </location>
</feature>
<keyword evidence="1" id="KW-0175">Coiled coil</keyword>
<dbReference type="AlphaFoldDB" id="A0A5C7HXH6"/>
<accession>A0A5C7HXH6</accession>
<name>A0A5C7HXH6_9ROSI</name>
<gene>
    <name evidence="3" type="ORF">EZV62_012225</name>
</gene>
<proteinExistence type="predicted"/>
<comment type="caution">
    <text evidence="3">The sequence shown here is derived from an EMBL/GenBank/DDBJ whole genome shotgun (WGS) entry which is preliminary data.</text>
</comment>
<protein>
    <submittedName>
        <fullName evidence="3">Uncharacterized protein</fullName>
    </submittedName>
</protein>
<dbReference type="Proteomes" id="UP000323000">
    <property type="component" value="Chromosome 5"/>
</dbReference>
<evidence type="ECO:0000313" key="4">
    <source>
        <dbReference type="Proteomes" id="UP000323000"/>
    </source>
</evidence>
<feature type="compositionally biased region" description="Basic and acidic residues" evidence="2">
    <location>
        <begin position="10"/>
        <end position="39"/>
    </location>
</feature>
<feature type="region of interest" description="Disordered" evidence="2">
    <location>
        <begin position="1"/>
        <end position="80"/>
    </location>
</feature>